<protein>
    <recommendedName>
        <fullName evidence="3">ATP-dependent exonuclease</fullName>
    </recommendedName>
</protein>
<sequence length="284" mass="33170">MTGFFCFLLTLEWILYSLPKKDINSKNMKLKLIFLSLLFTTAVFSQKPEAFDVGEWFKFRIHYGLVNAGYAELELKEANRSGKKVFYAVGHGYTVGMSRFFFKVDDHYQSQFDKETTKPYQYLRKIDEGGYTKDQEGFFSQEKNTVLVKDYKHKTEKTFNVTENVQDIVSSFYYLRNHPNIDKLKVGESIMIDMFFDDEIYKFKLKYVGKEKLRTKFGKVNTMIFKPIVQSGRVFKEEESLTVWVSDDENKVPLRIKADLAVGSLKADLDAFKGLKNPFMVISK</sequence>
<dbReference type="AlphaFoldDB" id="A0A1M6B655"/>
<keyword evidence="2" id="KW-1185">Reference proteome</keyword>
<dbReference type="STRING" id="415425.SAMN05444363_0578"/>
<name>A0A1M6B655_9FLAO</name>
<evidence type="ECO:0000313" key="2">
    <source>
        <dbReference type="Proteomes" id="UP000184488"/>
    </source>
</evidence>
<organism evidence="1 2">
    <name type="scientific">Flavobacterium terrae</name>
    <dbReference type="NCBI Taxonomy" id="415425"/>
    <lineage>
        <taxon>Bacteria</taxon>
        <taxon>Pseudomonadati</taxon>
        <taxon>Bacteroidota</taxon>
        <taxon>Flavobacteriia</taxon>
        <taxon>Flavobacteriales</taxon>
        <taxon>Flavobacteriaceae</taxon>
        <taxon>Flavobacterium</taxon>
    </lineage>
</organism>
<proteinExistence type="predicted"/>
<evidence type="ECO:0000313" key="1">
    <source>
        <dbReference type="EMBL" id="SHI44234.1"/>
    </source>
</evidence>
<dbReference type="InterPro" id="IPR021457">
    <property type="entry name" value="DUF3108"/>
</dbReference>
<dbReference type="Pfam" id="PF11306">
    <property type="entry name" value="DUF3108"/>
    <property type="match status" value="1"/>
</dbReference>
<dbReference type="EMBL" id="FQZI01000001">
    <property type="protein sequence ID" value="SHI44234.1"/>
    <property type="molecule type" value="Genomic_DNA"/>
</dbReference>
<dbReference type="Proteomes" id="UP000184488">
    <property type="component" value="Unassembled WGS sequence"/>
</dbReference>
<accession>A0A1M6B655</accession>
<gene>
    <name evidence="1" type="ORF">SAMN05444363_0578</name>
</gene>
<reference evidence="2" key="1">
    <citation type="submission" date="2016-11" db="EMBL/GenBank/DDBJ databases">
        <authorList>
            <person name="Varghese N."/>
            <person name="Submissions S."/>
        </authorList>
    </citation>
    <scope>NUCLEOTIDE SEQUENCE [LARGE SCALE GENOMIC DNA]</scope>
    <source>
        <strain evidence="2">DSM 18829</strain>
    </source>
</reference>
<evidence type="ECO:0008006" key="3">
    <source>
        <dbReference type="Google" id="ProtNLM"/>
    </source>
</evidence>